<dbReference type="InterPro" id="IPR001347">
    <property type="entry name" value="SIS_dom"/>
</dbReference>
<dbReference type="PROSITE" id="PS51464">
    <property type="entry name" value="SIS"/>
    <property type="match status" value="1"/>
</dbReference>
<feature type="binding site" evidence="6">
    <location>
        <position position="72"/>
    </location>
    <ligand>
        <name>Zn(2+)</name>
        <dbReference type="ChEBI" id="CHEBI:29105"/>
    </ligand>
</feature>
<feature type="domain" description="CBS" evidence="9">
    <location>
        <begin position="267"/>
        <end position="319"/>
    </location>
</feature>
<dbReference type="NCBIfam" id="TIGR00393">
    <property type="entry name" value="kpsF"/>
    <property type="match status" value="1"/>
</dbReference>
<dbReference type="Gene3D" id="3.10.580.10">
    <property type="entry name" value="CBS-domain"/>
    <property type="match status" value="1"/>
</dbReference>
<dbReference type="Pfam" id="PF01380">
    <property type="entry name" value="SIS"/>
    <property type="match status" value="1"/>
</dbReference>
<feature type="binding site" evidence="5">
    <location>
        <position position="265"/>
    </location>
    <ligand>
        <name>substrate</name>
    </ligand>
</feature>
<evidence type="ECO:0000256" key="4">
    <source>
        <dbReference type="PIRNR" id="PIRNR004692"/>
    </source>
</evidence>
<organism evidence="11 12">
    <name type="scientific">Candidatus Aquitaenariimonas noxiae</name>
    <dbReference type="NCBI Taxonomy" id="1974741"/>
    <lineage>
        <taxon>Bacteria</taxon>
        <taxon>Pseudomonadati</taxon>
        <taxon>Candidatus Omnitrophota</taxon>
        <taxon>Candidatus Aquitaenariimonas</taxon>
    </lineage>
</organism>
<dbReference type="GO" id="GO:0005975">
    <property type="term" value="P:carbohydrate metabolic process"/>
    <property type="evidence" value="ECO:0007669"/>
    <property type="project" value="InterPro"/>
</dbReference>
<feature type="site" description="Catalytically relevant" evidence="7">
    <location>
        <position position="183"/>
    </location>
</feature>
<dbReference type="InterPro" id="IPR035474">
    <property type="entry name" value="SIS_Kpsf"/>
</dbReference>
<evidence type="ECO:0000256" key="7">
    <source>
        <dbReference type="PIRSR" id="PIRSR004692-3"/>
    </source>
</evidence>
<dbReference type="GO" id="GO:0097367">
    <property type="term" value="F:carbohydrate derivative binding"/>
    <property type="evidence" value="ECO:0007669"/>
    <property type="project" value="InterPro"/>
</dbReference>
<dbReference type="InterPro" id="IPR050986">
    <property type="entry name" value="GutQ/KpsF_isomerases"/>
</dbReference>
<evidence type="ECO:0000313" key="11">
    <source>
        <dbReference type="EMBL" id="PIU42020.1"/>
    </source>
</evidence>
<evidence type="ECO:0000313" key="12">
    <source>
        <dbReference type="Proteomes" id="UP000230052"/>
    </source>
</evidence>
<dbReference type="SMART" id="SM00116">
    <property type="entry name" value="CBS"/>
    <property type="match status" value="2"/>
</dbReference>
<feature type="binding site" evidence="5">
    <location>
        <position position="72"/>
    </location>
    <ligand>
        <name>substrate</name>
    </ligand>
</feature>
<evidence type="ECO:0000256" key="6">
    <source>
        <dbReference type="PIRSR" id="PIRSR004692-2"/>
    </source>
</evidence>
<dbReference type="Proteomes" id="UP000230052">
    <property type="component" value="Unassembled WGS sequence"/>
</dbReference>
<name>A0A2J0L023_9BACT</name>
<feature type="site" description="Catalytically relevant" evidence="7">
    <location>
        <position position="101"/>
    </location>
</feature>
<dbReference type="InterPro" id="IPR000644">
    <property type="entry name" value="CBS_dom"/>
</dbReference>
<dbReference type="Gene3D" id="3.40.50.10490">
    <property type="entry name" value="Glucose-6-phosphate isomerase like protein, domain 1"/>
    <property type="match status" value="1"/>
</dbReference>
<dbReference type="PROSITE" id="PS51371">
    <property type="entry name" value="CBS"/>
    <property type="match status" value="2"/>
</dbReference>
<keyword evidence="6" id="KW-0862">Zinc</keyword>
<evidence type="ECO:0000256" key="3">
    <source>
        <dbReference type="ARBA" id="ARBA00023122"/>
    </source>
</evidence>
<dbReference type="PANTHER" id="PTHR42745:SF1">
    <property type="entry name" value="ARABINOSE 5-PHOSPHATE ISOMERASE KDSD"/>
    <property type="match status" value="1"/>
</dbReference>
<feature type="site" description="Catalytically relevant" evidence="7">
    <location>
        <position position="142"/>
    </location>
</feature>
<dbReference type="Pfam" id="PF00571">
    <property type="entry name" value="CBS"/>
    <property type="match status" value="2"/>
</dbReference>
<dbReference type="CDD" id="cd04604">
    <property type="entry name" value="CBS_pair_SIS_assoc"/>
    <property type="match status" value="1"/>
</dbReference>
<dbReference type="GO" id="GO:0046872">
    <property type="term" value="F:metal ion binding"/>
    <property type="evidence" value="ECO:0007669"/>
    <property type="project" value="UniProtKB-KW"/>
</dbReference>
<dbReference type="GO" id="GO:1901135">
    <property type="term" value="P:carbohydrate derivative metabolic process"/>
    <property type="evidence" value="ECO:0007669"/>
    <property type="project" value="InterPro"/>
</dbReference>
<dbReference type="InterPro" id="IPR046342">
    <property type="entry name" value="CBS_dom_sf"/>
</dbReference>
<dbReference type="PIRSF" id="PIRSF004692">
    <property type="entry name" value="KdsD_KpsF"/>
    <property type="match status" value="1"/>
</dbReference>
<evidence type="ECO:0000259" key="9">
    <source>
        <dbReference type="PROSITE" id="PS51371"/>
    </source>
</evidence>
<evidence type="ECO:0000256" key="1">
    <source>
        <dbReference type="ARBA" id="ARBA00008165"/>
    </source>
</evidence>
<evidence type="ECO:0000256" key="8">
    <source>
        <dbReference type="PROSITE-ProRule" id="PRU00703"/>
    </source>
</evidence>
<feature type="site" description="Catalytically relevant" evidence="7">
    <location>
        <position position="49"/>
    </location>
</feature>
<dbReference type="AlphaFoldDB" id="A0A2J0L023"/>
<accession>A0A2J0L023</accession>
<keyword evidence="3 8" id="KW-0129">CBS domain</keyword>
<dbReference type="EMBL" id="PEWV01000022">
    <property type="protein sequence ID" value="PIU42020.1"/>
    <property type="molecule type" value="Genomic_DNA"/>
</dbReference>
<gene>
    <name evidence="11" type="ORF">COS99_02200</name>
</gene>
<feature type="domain" description="SIS" evidence="10">
    <location>
        <begin position="31"/>
        <end position="174"/>
    </location>
</feature>
<keyword evidence="2" id="KW-0677">Repeat</keyword>
<dbReference type="SUPFAM" id="SSF53697">
    <property type="entry name" value="SIS domain"/>
    <property type="match status" value="1"/>
</dbReference>
<dbReference type="GO" id="GO:0019146">
    <property type="term" value="F:arabinose-5-phosphate isomerase activity"/>
    <property type="evidence" value="ECO:0007669"/>
    <property type="project" value="UniProtKB-ARBA"/>
</dbReference>
<evidence type="ECO:0000256" key="2">
    <source>
        <dbReference type="ARBA" id="ARBA00022737"/>
    </source>
</evidence>
<protein>
    <recommendedName>
        <fullName evidence="13">KpsF/GutQ family sugar-phosphate isomerase</fullName>
    </recommendedName>
</protein>
<reference evidence="11 12" key="1">
    <citation type="submission" date="2017-09" db="EMBL/GenBank/DDBJ databases">
        <title>Depth-based differentiation of microbial function through sediment-hosted aquifers and enrichment of novel symbionts in the deep terrestrial subsurface.</title>
        <authorList>
            <person name="Probst A.J."/>
            <person name="Ladd B."/>
            <person name="Jarett J.K."/>
            <person name="Geller-Mcgrath D.E."/>
            <person name="Sieber C.M."/>
            <person name="Emerson J.B."/>
            <person name="Anantharaman K."/>
            <person name="Thomas B.C."/>
            <person name="Malmstrom R."/>
            <person name="Stieglmeier M."/>
            <person name="Klingl A."/>
            <person name="Woyke T."/>
            <person name="Ryan C.M."/>
            <person name="Banfield J.F."/>
        </authorList>
    </citation>
    <scope>NUCLEOTIDE SEQUENCE [LARGE SCALE GENOMIC DNA]</scope>
    <source>
        <strain evidence="11">CG07_land_8_20_14_0_80_42_15</strain>
    </source>
</reference>
<dbReference type="PANTHER" id="PTHR42745">
    <property type="match status" value="1"/>
</dbReference>
<dbReference type="InterPro" id="IPR046348">
    <property type="entry name" value="SIS_dom_sf"/>
</dbReference>
<feature type="binding site" evidence="5">
    <location>
        <position position="212"/>
    </location>
    <ligand>
        <name>substrate</name>
    </ligand>
</feature>
<comment type="similarity">
    <text evidence="1 4">Belongs to the SIS family. GutQ/KpsF subfamily.</text>
</comment>
<dbReference type="FunFam" id="3.40.50.10490:FF:000011">
    <property type="entry name" value="Arabinose 5-phosphate isomerase"/>
    <property type="match status" value="1"/>
</dbReference>
<feature type="domain" description="CBS" evidence="9">
    <location>
        <begin position="200"/>
        <end position="258"/>
    </location>
</feature>
<evidence type="ECO:0000259" key="10">
    <source>
        <dbReference type="PROSITE" id="PS51464"/>
    </source>
</evidence>
<sequence>MIIKRAKDVIDIEAAAITSLKGKIGREFVKAVEAISKCKGRVIVSGMGKPGFIAQKISATLSSTGTPSLYLHPAEALHGDLGRITKGDIMIAFSNSGETEEIVKFLPIIKKIGIKLISFVGNVNSTLAKNSDYVLNTCVKKEACSLGLAPTASTTAMLAMGDALAVALLDKKGFKEKDFAFYHPGGTLGKRLLLTVDDIMRKKADHPIVRDTLKVKEVLLRITSARAGSATVVDAGGKLVGIFTDGDLRRHIEKDKNLLLRKVKDVMTKAPTVIKRNRLAAEAFQILQAKKIDEIPVVDDKNRPIGLVDVQDLLKAGIV</sequence>
<keyword evidence="6" id="KW-0479">Metal-binding</keyword>
<dbReference type="InterPro" id="IPR004800">
    <property type="entry name" value="KdsD/KpsF-type"/>
</dbReference>
<dbReference type="CDD" id="cd05014">
    <property type="entry name" value="SIS_Kpsf"/>
    <property type="match status" value="1"/>
</dbReference>
<feature type="binding site" evidence="5">
    <location>
        <position position="78"/>
    </location>
    <ligand>
        <name>substrate</name>
    </ligand>
</feature>
<proteinExistence type="inferred from homology"/>
<evidence type="ECO:0000256" key="5">
    <source>
        <dbReference type="PIRSR" id="PIRSR004692-1"/>
    </source>
</evidence>
<comment type="caution">
    <text evidence="11">The sequence shown here is derived from an EMBL/GenBank/DDBJ whole genome shotgun (WGS) entry which is preliminary data.</text>
</comment>
<evidence type="ECO:0008006" key="13">
    <source>
        <dbReference type="Google" id="ProtNLM"/>
    </source>
</evidence>